<dbReference type="InterPro" id="IPR031107">
    <property type="entry name" value="Small_HSP"/>
</dbReference>
<dbReference type="Proteomes" id="UP000095009">
    <property type="component" value="Unassembled WGS sequence"/>
</dbReference>
<dbReference type="InterPro" id="IPR002068">
    <property type="entry name" value="A-crystallin/Hsp20_dom"/>
</dbReference>
<evidence type="ECO:0000313" key="5">
    <source>
        <dbReference type="EMBL" id="ODQ65939.1"/>
    </source>
</evidence>
<dbReference type="SUPFAM" id="SSF49764">
    <property type="entry name" value="HSP20-like chaperones"/>
    <property type="match status" value="1"/>
</dbReference>
<dbReference type="GO" id="GO:0005634">
    <property type="term" value="C:nucleus"/>
    <property type="evidence" value="ECO:0007669"/>
    <property type="project" value="EnsemblFungi"/>
</dbReference>
<dbReference type="EMBL" id="KV454409">
    <property type="protein sequence ID" value="ODQ65939.1"/>
    <property type="molecule type" value="Genomic_DNA"/>
</dbReference>
<dbReference type="GO" id="GO:0042802">
    <property type="term" value="F:identical protein binding"/>
    <property type="evidence" value="ECO:0007669"/>
    <property type="project" value="EnsemblFungi"/>
</dbReference>
<evidence type="ECO:0000256" key="2">
    <source>
        <dbReference type="PROSITE-ProRule" id="PRU00285"/>
    </source>
</evidence>
<dbReference type="GO" id="GO:0051082">
    <property type="term" value="F:unfolded protein binding"/>
    <property type="evidence" value="ECO:0007669"/>
    <property type="project" value="EnsemblFungi"/>
</dbReference>
<sequence length="181" mass="20050">MSLIPGGFFGNEIFNDTNPDLGFRGLEDTQRLINSLLRLDNNSLGGFNRGTDSSLKAMLSPPIDVFDHKDNYEIHVSLPGVSPDEINLDYDSEKNQLVVKGEIKRVKEEVTENLRVNERRTGSFSRRIGLPGSTKVNEDNIIAELNNGVLEIKLPKILEGAKTPKRISVKGSKTEGEAKTK</sequence>
<dbReference type="GO" id="GO:0003729">
    <property type="term" value="F:mRNA binding"/>
    <property type="evidence" value="ECO:0007669"/>
    <property type="project" value="EnsemblFungi"/>
</dbReference>
<dbReference type="Gene3D" id="2.60.40.790">
    <property type="match status" value="1"/>
</dbReference>
<dbReference type="GO" id="GO:0034605">
    <property type="term" value="P:cellular response to heat"/>
    <property type="evidence" value="ECO:0007669"/>
    <property type="project" value="EnsemblFungi"/>
</dbReference>
<name>A0A1E3PKI9_9ASCO</name>
<evidence type="ECO:0000256" key="3">
    <source>
        <dbReference type="RuleBase" id="RU003616"/>
    </source>
</evidence>
<dbReference type="GO" id="GO:0006457">
    <property type="term" value="P:protein folding"/>
    <property type="evidence" value="ECO:0007669"/>
    <property type="project" value="EnsemblFungi"/>
</dbReference>
<gene>
    <name evidence="5" type="ORF">NADFUDRAFT_51212</name>
</gene>
<organism evidence="5 6">
    <name type="scientific">Nadsonia fulvescens var. elongata DSM 6958</name>
    <dbReference type="NCBI Taxonomy" id="857566"/>
    <lineage>
        <taxon>Eukaryota</taxon>
        <taxon>Fungi</taxon>
        <taxon>Dikarya</taxon>
        <taxon>Ascomycota</taxon>
        <taxon>Saccharomycotina</taxon>
        <taxon>Dipodascomycetes</taxon>
        <taxon>Dipodascales</taxon>
        <taxon>Dipodascales incertae sedis</taxon>
        <taxon>Nadsonia</taxon>
    </lineage>
</organism>
<feature type="domain" description="SHSP" evidence="4">
    <location>
        <begin position="54"/>
        <end position="172"/>
    </location>
</feature>
<dbReference type="GO" id="GO:0010494">
    <property type="term" value="C:cytoplasmic stress granule"/>
    <property type="evidence" value="ECO:0007669"/>
    <property type="project" value="EnsemblFungi"/>
</dbReference>
<evidence type="ECO:0000259" key="4">
    <source>
        <dbReference type="PROSITE" id="PS01031"/>
    </source>
</evidence>
<dbReference type="PANTHER" id="PTHR11527">
    <property type="entry name" value="HEAT-SHOCK PROTEIN 20 FAMILY MEMBER"/>
    <property type="match status" value="1"/>
</dbReference>
<evidence type="ECO:0000256" key="1">
    <source>
        <dbReference type="ARBA" id="ARBA00023016"/>
    </source>
</evidence>
<dbReference type="OrthoDB" id="5511210at2759"/>
<dbReference type="PROSITE" id="PS01031">
    <property type="entry name" value="SHSP"/>
    <property type="match status" value="1"/>
</dbReference>
<comment type="similarity">
    <text evidence="2 3">Belongs to the small heat shock protein (HSP20) family.</text>
</comment>
<accession>A0A1E3PKI9</accession>
<keyword evidence="6" id="KW-1185">Reference proteome</keyword>
<evidence type="ECO:0000313" key="6">
    <source>
        <dbReference type="Proteomes" id="UP000095009"/>
    </source>
</evidence>
<dbReference type="AlphaFoldDB" id="A0A1E3PKI9"/>
<dbReference type="InterPro" id="IPR008978">
    <property type="entry name" value="HSP20-like_chaperone"/>
</dbReference>
<proteinExistence type="inferred from homology"/>
<dbReference type="STRING" id="857566.A0A1E3PKI9"/>
<dbReference type="CDD" id="cd06464">
    <property type="entry name" value="ACD_sHsps-like"/>
    <property type="match status" value="1"/>
</dbReference>
<dbReference type="Pfam" id="PF00011">
    <property type="entry name" value="HSP20"/>
    <property type="match status" value="1"/>
</dbReference>
<reference evidence="5 6" key="1">
    <citation type="journal article" date="2016" name="Proc. Natl. Acad. Sci. U.S.A.">
        <title>Comparative genomics of biotechnologically important yeasts.</title>
        <authorList>
            <person name="Riley R."/>
            <person name="Haridas S."/>
            <person name="Wolfe K.H."/>
            <person name="Lopes M.R."/>
            <person name="Hittinger C.T."/>
            <person name="Goeker M."/>
            <person name="Salamov A.A."/>
            <person name="Wisecaver J.H."/>
            <person name="Long T.M."/>
            <person name="Calvey C.H."/>
            <person name="Aerts A.L."/>
            <person name="Barry K.W."/>
            <person name="Choi C."/>
            <person name="Clum A."/>
            <person name="Coughlan A.Y."/>
            <person name="Deshpande S."/>
            <person name="Douglass A.P."/>
            <person name="Hanson S.J."/>
            <person name="Klenk H.-P."/>
            <person name="LaButti K.M."/>
            <person name="Lapidus A."/>
            <person name="Lindquist E.A."/>
            <person name="Lipzen A.M."/>
            <person name="Meier-Kolthoff J.P."/>
            <person name="Ohm R.A."/>
            <person name="Otillar R.P."/>
            <person name="Pangilinan J.L."/>
            <person name="Peng Y."/>
            <person name="Rokas A."/>
            <person name="Rosa C.A."/>
            <person name="Scheuner C."/>
            <person name="Sibirny A.A."/>
            <person name="Slot J.C."/>
            <person name="Stielow J.B."/>
            <person name="Sun H."/>
            <person name="Kurtzman C.P."/>
            <person name="Blackwell M."/>
            <person name="Grigoriev I.V."/>
            <person name="Jeffries T.W."/>
        </authorList>
    </citation>
    <scope>NUCLEOTIDE SEQUENCE [LARGE SCALE GENOMIC DNA]</scope>
    <source>
        <strain evidence="5 6">DSM 6958</strain>
    </source>
</reference>
<keyword evidence="1" id="KW-0346">Stress response</keyword>
<protein>
    <submittedName>
        <fullName evidence="5">HSP20-like chaperone</fullName>
    </submittedName>
</protein>